<dbReference type="CDD" id="cd06222">
    <property type="entry name" value="RNase_H_like"/>
    <property type="match status" value="1"/>
</dbReference>
<dbReference type="PANTHER" id="PTHR47723">
    <property type="entry name" value="OS05G0353850 PROTEIN"/>
    <property type="match status" value="1"/>
</dbReference>
<organism evidence="2 3">
    <name type="scientific">Hibiscus syriacus</name>
    <name type="common">Rose of Sharon</name>
    <dbReference type="NCBI Taxonomy" id="106335"/>
    <lineage>
        <taxon>Eukaryota</taxon>
        <taxon>Viridiplantae</taxon>
        <taxon>Streptophyta</taxon>
        <taxon>Embryophyta</taxon>
        <taxon>Tracheophyta</taxon>
        <taxon>Spermatophyta</taxon>
        <taxon>Magnoliopsida</taxon>
        <taxon>eudicotyledons</taxon>
        <taxon>Gunneridae</taxon>
        <taxon>Pentapetalae</taxon>
        <taxon>rosids</taxon>
        <taxon>malvids</taxon>
        <taxon>Malvales</taxon>
        <taxon>Malvaceae</taxon>
        <taxon>Malvoideae</taxon>
        <taxon>Hibiscus</taxon>
    </lineage>
</organism>
<dbReference type="AlphaFoldDB" id="A0A6A2YFR4"/>
<dbReference type="SUPFAM" id="SSF53098">
    <property type="entry name" value="Ribonuclease H-like"/>
    <property type="match status" value="1"/>
</dbReference>
<feature type="domain" description="RNase H type-1" evidence="1">
    <location>
        <begin position="11"/>
        <end position="91"/>
    </location>
</feature>
<protein>
    <recommendedName>
        <fullName evidence="1">RNase H type-1 domain-containing protein</fullName>
    </recommendedName>
</protein>
<gene>
    <name evidence="2" type="ORF">F3Y22_tig00111840pilonHSYRG00033</name>
</gene>
<dbReference type="GO" id="GO:0003676">
    <property type="term" value="F:nucleic acid binding"/>
    <property type="evidence" value="ECO:0007669"/>
    <property type="project" value="InterPro"/>
</dbReference>
<name>A0A6A2YFR4_HIBSY</name>
<comment type="caution">
    <text evidence="2">The sequence shown here is derived from an EMBL/GenBank/DDBJ whole genome shotgun (WGS) entry which is preliminary data.</text>
</comment>
<dbReference type="EMBL" id="VEPZ02001444">
    <property type="protein sequence ID" value="KAE8672514.1"/>
    <property type="molecule type" value="Genomic_DNA"/>
</dbReference>
<sequence>MGFSRAIGICSVIEAELWGVFEGLKHARRIRARNIAIEIDNIEAHSMLTRRHQGLTAPSILHIWELMEGNWSVTLSYVPREANKLDDIMAKLVQKDDFAGRIFEKPPEAIRSILQEDRLGLMAGDSR</sequence>
<keyword evidence="3" id="KW-1185">Reference proteome</keyword>
<dbReference type="GO" id="GO:0004523">
    <property type="term" value="F:RNA-DNA hybrid ribonuclease activity"/>
    <property type="evidence" value="ECO:0007669"/>
    <property type="project" value="InterPro"/>
</dbReference>
<dbReference type="PANTHER" id="PTHR47723:SF19">
    <property type="entry name" value="POLYNUCLEOTIDYL TRANSFERASE, RIBONUCLEASE H-LIKE SUPERFAMILY PROTEIN"/>
    <property type="match status" value="1"/>
</dbReference>
<evidence type="ECO:0000313" key="3">
    <source>
        <dbReference type="Proteomes" id="UP000436088"/>
    </source>
</evidence>
<proteinExistence type="predicted"/>
<accession>A0A6A2YFR4</accession>
<dbReference type="Gene3D" id="3.30.420.10">
    <property type="entry name" value="Ribonuclease H-like superfamily/Ribonuclease H"/>
    <property type="match status" value="1"/>
</dbReference>
<dbReference type="InterPro" id="IPR002156">
    <property type="entry name" value="RNaseH_domain"/>
</dbReference>
<evidence type="ECO:0000259" key="1">
    <source>
        <dbReference type="Pfam" id="PF13456"/>
    </source>
</evidence>
<dbReference type="Pfam" id="PF13456">
    <property type="entry name" value="RVT_3"/>
    <property type="match status" value="1"/>
</dbReference>
<dbReference type="InterPro" id="IPR012337">
    <property type="entry name" value="RNaseH-like_sf"/>
</dbReference>
<dbReference type="InterPro" id="IPR044730">
    <property type="entry name" value="RNase_H-like_dom_plant"/>
</dbReference>
<evidence type="ECO:0000313" key="2">
    <source>
        <dbReference type="EMBL" id="KAE8672514.1"/>
    </source>
</evidence>
<dbReference type="Proteomes" id="UP000436088">
    <property type="component" value="Unassembled WGS sequence"/>
</dbReference>
<dbReference type="InterPro" id="IPR036397">
    <property type="entry name" value="RNaseH_sf"/>
</dbReference>
<dbReference type="InterPro" id="IPR053151">
    <property type="entry name" value="RNase_H-like"/>
</dbReference>
<reference evidence="2" key="1">
    <citation type="submission" date="2019-09" db="EMBL/GenBank/DDBJ databases">
        <title>Draft genome information of white flower Hibiscus syriacus.</title>
        <authorList>
            <person name="Kim Y.-M."/>
        </authorList>
    </citation>
    <scope>NUCLEOTIDE SEQUENCE [LARGE SCALE GENOMIC DNA]</scope>
    <source>
        <strain evidence="2">YM2019G1</strain>
    </source>
</reference>
<dbReference type="OrthoDB" id="977397at2759"/>